<reference evidence="2 3" key="1">
    <citation type="submission" date="2019-03" db="EMBL/GenBank/DDBJ databases">
        <title>Genomic Encyclopedia of Type Strains, Phase III (KMG-III): the genomes of soil and plant-associated and newly described type strains.</title>
        <authorList>
            <person name="Whitman W."/>
        </authorList>
    </citation>
    <scope>NUCLEOTIDE SEQUENCE [LARGE SCALE GENOMIC DNA]</scope>
    <source>
        <strain evidence="2 3">VKM Ac-2527</strain>
    </source>
</reference>
<dbReference type="InterPro" id="IPR048936">
    <property type="entry name" value="MvdD-like_ATPgrasp"/>
</dbReference>
<dbReference type="AlphaFoldDB" id="A0A4V3CB84"/>
<dbReference type="PANTHER" id="PTHR21621:SF0">
    <property type="entry name" value="BETA-CITRYLGLUTAMATE SYNTHASE B-RELATED"/>
    <property type="match status" value="1"/>
</dbReference>
<proteinExistence type="predicted"/>
<dbReference type="NCBIfam" id="TIGR04187">
    <property type="entry name" value="GRASP_SAV_5884"/>
    <property type="match status" value="1"/>
</dbReference>
<feature type="domain" description="MvdD-like pre-ATP grasp" evidence="1">
    <location>
        <begin position="6"/>
        <end position="116"/>
    </location>
</feature>
<dbReference type="Proteomes" id="UP000295388">
    <property type="component" value="Unassembled WGS sequence"/>
</dbReference>
<dbReference type="RefSeq" id="WP_166665301.1">
    <property type="nucleotide sequence ID" value="NZ_SNWQ01000001.1"/>
</dbReference>
<dbReference type="GO" id="GO:0009432">
    <property type="term" value="P:SOS response"/>
    <property type="evidence" value="ECO:0007669"/>
    <property type="project" value="TreeGrafter"/>
</dbReference>
<dbReference type="EMBL" id="SNWQ01000001">
    <property type="protein sequence ID" value="TDO54960.1"/>
    <property type="molecule type" value="Genomic_DNA"/>
</dbReference>
<organism evidence="2 3">
    <name type="scientific">Kribbella caucasensis</name>
    <dbReference type="NCBI Taxonomy" id="2512215"/>
    <lineage>
        <taxon>Bacteria</taxon>
        <taxon>Bacillati</taxon>
        <taxon>Actinomycetota</taxon>
        <taxon>Actinomycetes</taxon>
        <taxon>Propionibacteriales</taxon>
        <taxon>Kribbellaceae</taxon>
        <taxon>Kribbella</taxon>
    </lineage>
</organism>
<protein>
    <submittedName>
        <fullName evidence="2">ATP-grasp ribosomal peptide maturase</fullName>
    </submittedName>
</protein>
<sequence length="313" mass="34769">MLRDCVLVVTGEDTTADLVIDELNQRGVPVVRFDLADFPNALATTARYGEGAFAGSLWTESRAADLSAVRSIYYRRPTQPTFAGLAAQDARFSRDQARFGLGGVLSALPGCRQVNHPRRQMAAEYKPAQLTVATELGFAVPPTIVTNRLDDARQFVEEHGIAVYKPLWSTEYEEDGEARAIWVRAVSTDELDESVGGTAHLFQARVDKSADVRVTVVGDRSFCVRIDSPLTDWRERYDLIRSYTVVEPPAGLNVLLTKYLERFGLSYGCFDFGIDALDGTWWWFECNPGGEWGWIESETGLPIARAFADLLAD</sequence>
<keyword evidence="3" id="KW-1185">Reference proteome</keyword>
<evidence type="ECO:0000313" key="2">
    <source>
        <dbReference type="EMBL" id="TDO54960.1"/>
    </source>
</evidence>
<dbReference type="GO" id="GO:0005737">
    <property type="term" value="C:cytoplasm"/>
    <property type="evidence" value="ECO:0007669"/>
    <property type="project" value="TreeGrafter"/>
</dbReference>
<accession>A0A4V3CB84</accession>
<evidence type="ECO:0000259" key="1">
    <source>
        <dbReference type="Pfam" id="PF21068"/>
    </source>
</evidence>
<name>A0A4V3CB84_9ACTN</name>
<gene>
    <name evidence="2" type="ORF">EV643_101754</name>
</gene>
<dbReference type="PANTHER" id="PTHR21621">
    <property type="entry name" value="RIBOSOMAL PROTEIN S6 MODIFICATION PROTEIN"/>
    <property type="match status" value="1"/>
</dbReference>
<dbReference type="GO" id="GO:0018169">
    <property type="term" value="F:ribosomal S6-glutamic acid ligase activity"/>
    <property type="evidence" value="ECO:0007669"/>
    <property type="project" value="TreeGrafter"/>
</dbReference>
<comment type="caution">
    <text evidence="2">The sequence shown here is derived from an EMBL/GenBank/DDBJ whole genome shotgun (WGS) entry which is preliminary data.</text>
</comment>
<dbReference type="Pfam" id="PF21068">
    <property type="entry name" value="ATPgraspMvdD"/>
    <property type="match status" value="1"/>
</dbReference>
<dbReference type="SUPFAM" id="SSF56059">
    <property type="entry name" value="Glutathione synthetase ATP-binding domain-like"/>
    <property type="match status" value="1"/>
</dbReference>
<dbReference type="Gene3D" id="3.30.470.20">
    <property type="entry name" value="ATP-grasp fold, B domain"/>
    <property type="match status" value="1"/>
</dbReference>
<evidence type="ECO:0000313" key="3">
    <source>
        <dbReference type="Proteomes" id="UP000295388"/>
    </source>
</evidence>
<dbReference type="InterPro" id="IPR026449">
    <property type="entry name" value="GRASP_SAV_5884"/>
</dbReference>